<evidence type="ECO:0000256" key="1">
    <source>
        <dbReference type="ARBA" id="ARBA00002501"/>
    </source>
</evidence>
<organism evidence="8 9">
    <name type="scientific">Penstemon smallii</name>
    <dbReference type="NCBI Taxonomy" id="265156"/>
    <lineage>
        <taxon>Eukaryota</taxon>
        <taxon>Viridiplantae</taxon>
        <taxon>Streptophyta</taxon>
        <taxon>Embryophyta</taxon>
        <taxon>Tracheophyta</taxon>
        <taxon>Spermatophyta</taxon>
        <taxon>Magnoliopsida</taxon>
        <taxon>eudicotyledons</taxon>
        <taxon>Gunneridae</taxon>
        <taxon>Pentapetalae</taxon>
        <taxon>asterids</taxon>
        <taxon>lamiids</taxon>
        <taxon>Lamiales</taxon>
        <taxon>Plantaginaceae</taxon>
        <taxon>Cheloneae</taxon>
        <taxon>Penstemon</taxon>
    </lineage>
</organism>
<feature type="transmembrane region" description="Helical" evidence="7">
    <location>
        <begin position="51"/>
        <end position="71"/>
    </location>
</feature>
<dbReference type="Pfam" id="PF03208">
    <property type="entry name" value="PRA1"/>
    <property type="match status" value="1"/>
</dbReference>
<keyword evidence="4 7" id="KW-0812">Transmembrane</keyword>
<dbReference type="PANTHER" id="PTHR19317:SF2">
    <property type="entry name" value="PRA1 FAMILY PROTEIN F2"/>
    <property type="match status" value="1"/>
</dbReference>
<dbReference type="GO" id="GO:0016020">
    <property type="term" value="C:membrane"/>
    <property type="evidence" value="ECO:0007669"/>
    <property type="project" value="UniProtKB-SubCell"/>
</dbReference>
<comment type="similarity">
    <text evidence="3 7">Belongs to the PRA1 family.</text>
</comment>
<evidence type="ECO:0000256" key="7">
    <source>
        <dbReference type="RuleBase" id="RU363107"/>
    </source>
</evidence>
<reference evidence="8 9" key="1">
    <citation type="submission" date="2024-12" db="EMBL/GenBank/DDBJ databases">
        <title>The unique morphological basis and parallel evolutionary history of personate flowers in Penstemon.</title>
        <authorList>
            <person name="Depatie T.H."/>
            <person name="Wessinger C.A."/>
        </authorList>
    </citation>
    <scope>NUCLEOTIDE SEQUENCE [LARGE SCALE GENOMIC DNA]</scope>
    <source>
        <strain evidence="8">WTNN_2</strain>
        <tissue evidence="8">Leaf</tissue>
    </source>
</reference>
<evidence type="ECO:0000256" key="6">
    <source>
        <dbReference type="ARBA" id="ARBA00023136"/>
    </source>
</evidence>
<keyword evidence="9" id="KW-1185">Reference proteome</keyword>
<accession>A0ABD3T061</accession>
<evidence type="ECO:0000256" key="3">
    <source>
        <dbReference type="ARBA" id="ARBA00006483"/>
    </source>
</evidence>
<gene>
    <name evidence="8" type="ORF">ACJIZ3_018778</name>
</gene>
<sequence length="178" mass="20142">MTTYGTISTTPPSSDTRIRFGIGTRRPWKEMISFSFPENYKIALQRIKSNASYFHVNYAIIVLFMIFLSLLWHPASMIVFLITMAAWLFLYFLRDDPIVIFGYRVDERVILVVLSIFTVVLLLLRHGVVFMVGMGVGLAVVAAHGAFRRINDLGGCDDQERRVDLKETASASFSSAHV</sequence>
<name>A0ABD3T061_9LAMI</name>
<keyword evidence="6 7" id="KW-0472">Membrane</keyword>
<evidence type="ECO:0000313" key="8">
    <source>
        <dbReference type="EMBL" id="KAL3829976.1"/>
    </source>
</evidence>
<comment type="subcellular location">
    <subcellularLocation>
        <location evidence="2 7">Membrane</location>
        <topology evidence="2 7">Multi-pass membrane protein</topology>
    </subcellularLocation>
</comment>
<feature type="transmembrane region" description="Helical" evidence="7">
    <location>
        <begin position="77"/>
        <end position="93"/>
    </location>
</feature>
<dbReference type="GO" id="GO:0005783">
    <property type="term" value="C:endoplasmic reticulum"/>
    <property type="evidence" value="ECO:0007669"/>
    <property type="project" value="UniProtKB-ARBA"/>
</dbReference>
<dbReference type="AlphaFoldDB" id="A0ABD3T061"/>
<proteinExistence type="inferred from homology"/>
<evidence type="ECO:0000256" key="5">
    <source>
        <dbReference type="ARBA" id="ARBA00022989"/>
    </source>
</evidence>
<evidence type="ECO:0000313" key="9">
    <source>
        <dbReference type="Proteomes" id="UP001634393"/>
    </source>
</evidence>
<dbReference type="InterPro" id="IPR004895">
    <property type="entry name" value="Prenylated_rab_accept_PRA1"/>
</dbReference>
<dbReference type="Proteomes" id="UP001634393">
    <property type="component" value="Unassembled WGS sequence"/>
</dbReference>
<comment type="function">
    <text evidence="1 7">May be involved in both secretory and endocytic intracellular trafficking in the endosomal/prevacuolar compartments.</text>
</comment>
<feature type="transmembrane region" description="Helical" evidence="7">
    <location>
        <begin position="105"/>
        <end position="124"/>
    </location>
</feature>
<evidence type="ECO:0000256" key="4">
    <source>
        <dbReference type="ARBA" id="ARBA00022692"/>
    </source>
</evidence>
<protein>
    <recommendedName>
        <fullName evidence="7">PRA1 family protein</fullName>
    </recommendedName>
</protein>
<evidence type="ECO:0000256" key="2">
    <source>
        <dbReference type="ARBA" id="ARBA00004141"/>
    </source>
</evidence>
<keyword evidence="7" id="KW-0813">Transport</keyword>
<feature type="transmembrane region" description="Helical" evidence="7">
    <location>
        <begin position="130"/>
        <end position="147"/>
    </location>
</feature>
<keyword evidence="5 7" id="KW-1133">Transmembrane helix</keyword>
<dbReference type="GO" id="GO:0016192">
    <property type="term" value="P:vesicle-mediated transport"/>
    <property type="evidence" value="ECO:0007669"/>
    <property type="project" value="UniProtKB-ARBA"/>
</dbReference>
<comment type="caution">
    <text evidence="8">The sequence shown here is derived from an EMBL/GenBank/DDBJ whole genome shotgun (WGS) entry which is preliminary data.</text>
</comment>
<dbReference type="PANTHER" id="PTHR19317">
    <property type="entry name" value="PRENYLATED RAB ACCEPTOR 1-RELATED"/>
    <property type="match status" value="1"/>
</dbReference>
<dbReference type="EMBL" id="JBJXBP010000005">
    <property type="protein sequence ID" value="KAL3829976.1"/>
    <property type="molecule type" value="Genomic_DNA"/>
</dbReference>